<dbReference type="SMART" id="SM00672">
    <property type="entry name" value="CAP10"/>
    <property type="match status" value="1"/>
</dbReference>
<dbReference type="PANTHER" id="PTHR12203">
    <property type="entry name" value="KDEL LYS-ASP-GLU-LEU CONTAINING - RELATED"/>
    <property type="match status" value="1"/>
</dbReference>
<gene>
    <name evidence="3" type="ORF">IAC47_02635</name>
</gene>
<name>A0A9D1RGG4_9BACT</name>
<dbReference type="Proteomes" id="UP000824267">
    <property type="component" value="Unassembled WGS sequence"/>
</dbReference>
<reference evidence="3" key="2">
    <citation type="submission" date="2021-04" db="EMBL/GenBank/DDBJ databases">
        <authorList>
            <person name="Gilroy R."/>
        </authorList>
    </citation>
    <scope>NUCLEOTIDE SEQUENCE</scope>
    <source>
        <strain evidence="3">Gambia16-930</strain>
    </source>
</reference>
<dbReference type="InterPro" id="IPR006598">
    <property type="entry name" value="CAP10"/>
</dbReference>
<comment type="caution">
    <text evidence="3">The sequence shown here is derived from an EMBL/GenBank/DDBJ whole genome shotgun (WGS) entry which is preliminary data.</text>
</comment>
<dbReference type="EMBL" id="DXGG01000088">
    <property type="protein sequence ID" value="HIW87152.1"/>
    <property type="molecule type" value="Genomic_DNA"/>
</dbReference>
<keyword evidence="1" id="KW-0808">Transferase</keyword>
<evidence type="ECO:0000313" key="4">
    <source>
        <dbReference type="Proteomes" id="UP000824267"/>
    </source>
</evidence>
<organism evidence="3 4">
    <name type="scientific">Candidatus Onthomorpha intestinigallinarum</name>
    <dbReference type="NCBI Taxonomy" id="2840880"/>
    <lineage>
        <taxon>Bacteria</taxon>
        <taxon>Pseudomonadati</taxon>
        <taxon>Bacteroidota</taxon>
        <taxon>Bacteroidia</taxon>
        <taxon>Bacteroidales</taxon>
        <taxon>Candidatus Onthomorpha</taxon>
    </lineage>
</organism>
<evidence type="ECO:0000256" key="1">
    <source>
        <dbReference type="ARBA" id="ARBA00022679"/>
    </source>
</evidence>
<reference evidence="3" key="1">
    <citation type="journal article" date="2021" name="PeerJ">
        <title>Extensive microbial diversity within the chicken gut microbiome revealed by metagenomics and culture.</title>
        <authorList>
            <person name="Gilroy R."/>
            <person name="Ravi A."/>
            <person name="Getino M."/>
            <person name="Pursley I."/>
            <person name="Horton D.L."/>
            <person name="Alikhan N.F."/>
            <person name="Baker D."/>
            <person name="Gharbi K."/>
            <person name="Hall N."/>
            <person name="Watson M."/>
            <person name="Adriaenssens E.M."/>
            <person name="Foster-Nyarko E."/>
            <person name="Jarju S."/>
            <person name="Secka A."/>
            <person name="Antonio M."/>
            <person name="Oren A."/>
            <person name="Chaudhuri R.R."/>
            <person name="La Ragione R."/>
            <person name="Hildebrand F."/>
            <person name="Pallen M.J."/>
        </authorList>
    </citation>
    <scope>NUCLEOTIDE SEQUENCE</scope>
    <source>
        <strain evidence="3">Gambia16-930</strain>
    </source>
</reference>
<evidence type="ECO:0000313" key="3">
    <source>
        <dbReference type="EMBL" id="HIW87152.1"/>
    </source>
</evidence>
<protein>
    <submittedName>
        <fullName evidence="3">Lipopolysaccharide biosynthesis protein</fullName>
    </submittedName>
</protein>
<feature type="domain" description="Glycosyl transferase CAP10" evidence="2">
    <location>
        <begin position="125"/>
        <end position="328"/>
    </location>
</feature>
<dbReference type="Pfam" id="PF05686">
    <property type="entry name" value="Glyco_transf_90"/>
    <property type="match status" value="1"/>
</dbReference>
<dbReference type="GO" id="GO:0016740">
    <property type="term" value="F:transferase activity"/>
    <property type="evidence" value="ECO:0007669"/>
    <property type="project" value="UniProtKB-KW"/>
</dbReference>
<dbReference type="PANTHER" id="PTHR12203:SF35">
    <property type="entry name" value="PROTEIN O-GLUCOSYLTRANSFERASE 1"/>
    <property type="match status" value="1"/>
</dbReference>
<proteinExistence type="predicted"/>
<evidence type="ECO:0000259" key="2">
    <source>
        <dbReference type="SMART" id="SM00672"/>
    </source>
</evidence>
<accession>A0A9D1RGG4</accession>
<dbReference type="AlphaFoldDB" id="A0A9D1RGG4"/>
<dbReference type="InterPro" id="IPR051091">
    <property type="entry name" value="O-Glucosyltr/Glycosyltrsf_90"/>
</dbReference>
<sequence>MKAEGGRRNKGFVEKMFHRKGKNSRFKYYVLNVMRYLQPRFLLRPKIADLYDFVERRADKDLIYDRVNYYNRLTDRIPIPDGEGTMVMDFHLKGHGSSYFFDTYEFLRYFDANQRFIPLFGDITYVPDLPSIVKSRPISSDGMNAFSVLLNLDKCRHFVFLNDTVPFERKEFKIIFRGECKGKPKRQAFVEKFRNNPLCDVADVCVYDEKGGLKGFANMLSLYDHCRYKFIMSLEGNDVASNLKWVMSSNCIAVMPRPVYETWYMEGRLIPDYHYIEVKPDYSDLIEKTTWYAEHPDEANEIIEHAHQWVAQFKDKEREKLVSLMVLDKYFRHTE</sequence>